<dbReference type="Pfam" id="PF05336">
    <property type="entry name" value="rhaM"/>
    <property type="match status" value="1"/>
</dbReference>
<organism evidence="1 2">
    <name type="scientific">Prolixibacter bellariivorans</name>
    <dbReference type="NCBI Taxonomy" id="314319"/>
    <lineage>
        <taxon>Bacteria</taxon>
        <taxon>Pseudomonadati</taxon>
        <taxon>Bacteroidota</taxon>
        <taxon>Bacteroidia</taxon>
        <taxon>Marinilabiliales</taxon>
        <taxon>Prolixibacteraceae</taxon>
        <taxon>Prolixibacter</taxon>
    </lineage>
</organism>
<dbReference type="Proteomes" id="UP000391834">
    <property type="component" value="Unassembled WGS sequence"/>
</dbReference>
<gene>
    <name evidence="1" type="ORF">PbJCM13498_24730</name>
</gene>
<comment type="caution">
    <text evidence="1">The sequence shown here is derived from an EMBL/GenBank/DDBJ whole genome shotgun (WGS) entry which is preliminary data.</text>
</comment>
<sequence>MKYKRYCKTLSLENDPRLIEAYKKVHAPGASWPEITEGMKAVGILDMEIYIHGNILFMIMDTVPEFDHERDMKRLAAMPRQSEWEAHVSQYQQGSDKASADEKWQLMERIFEMDQQEFYSASEGQLKKND</sequence>
<dbReference type="PANTHER" id="PTHR43239">
    <property type="entry name" value="UPF0734 PROTEIN DDB_G0273871/DDB_G0273177"/>
    <property type="match status" value="1"/>
</dbReference>
<reference evidence="1 2" key="1">
    <citation type="submission" date="2019-10" db="EMBL/GenBank/DDBJ databases">
        <title>Prolixibacter strains distinguished by the presence of nitrate reductase genes were adept at nitrate-dependent anaerobic corrosion of metallic iron and carbon steel.</title>
        <authorList>
            <person name="Iino T."/>
            <person name="Shono N."/>
            <person name="Ito K."/>
            <person name="Nakamura R."/>
            <person name="Sueoka K."/>
            <person name="Harayama S."/>
            <person name="Ohkuma M."/>
        </authorList>
    </citation>
    <scope>NUCLEOTIDE SEQUENCE [LARGE SCALE GENOMIC DNA]</scope>
    <source>
        <strain evidence="1 2">JCM 13498</strain>
    </source>
</reference>
<accession>A0A5M4B0D4</accession>
<proteinExistence type="predicted"/>
<keyword evidence="2" id="KW-1185">Reference proteome</keyword>
<dbReference type="InterPro" id="IPR011008">
    <property type="entry name" value="Dimeric_a/b-barrel"/>
</dbReference>
<protein>
    <recommendedName>
        <fullName evidence="3">L-rhamnose mutarotase</fullName>
    </recommendedName>
</protein>
<evidence type="ECO:0008006" key="3">
    <source>
        <dbReference type="Google" id="ProtNLM"/>
    </source>
</evidence>
<dbReference type="GO" id="GO:0016857">
    <property type="term" value="F:racemase and epimerase activity, acting on carbohydrates and derivatives"/>
    <property type="evidence" value="ECO:0007669"/>
    <property type="project" value="InterPro"/>
</dbReference>
<dbReference type="PANTHER" id="PTHR43239:SF1">
    <property type="entry name" value="UPF0734 PROTEIN DDB_G0273871_DDB_G0273177"/>
    <property type="match status" value="1"/>
</dbReference>
<evidence type="ECO:0000313" key="2">
    <source>
        <dbReference type="Proteomes" id="UP000391834"/>
    </source>
</evidence>
<dbReference type="InterPro" id="IPR008000">
    <property type="entry name" value="Rham/fucose_mutarotase"/>
</dbReference>
<dbReference type="OrthoDB" id="1430580at2"/>
<dbReference type="InterPro" id="IPR052996">
    <property type="entry name" value="Carb_Metab_Mutarotase"/>
</dbReference>
<dbReference type="SUPFAM" id="SSF54909">
    <property type="entry name" value="Dimeric alpha+beta barrel"/>
    <property type="match status" value="1"/>
</dbReference>
<name>A0A5M4B0D4_9BACT</name>
<dbReference type="AlphaFoldDB" id="A0A5M4B0D4"/>
<dbReference type="Gene3D" id="3.30.70.100">
    <property type="match status" value="1"/>
</dbReference>
<evidence type="ECO:0000313" key="1">
    <source>
        <dbReference type="EMBL" id="GET33610.1"/>
    </source>
</evidence>
<dbReference type="EMBL" id="BLAX01000001">
    <property type="protein sequence ID" value="GET33610.1"/>
    <property type="molecule type" value="Genomic_DNA"/>
</dbReference>
<dbReference type="RefSeq" id="WP_036984431.1">
    <property type="nucleotide sequence ID" value="NZ_BLAX01000001.1"/>
</dbReference>